<dbReference type="Proteomes" id="UP001634393">
    <property type="component" value="Unassembled WGS sequence"/>
</dbReference>
<dbReference type="AlphaFoldDB" id="A0ABD3TRW9"/>
<evidence type="ECO:0000313" key="2">
    <source>
        <dbReference type="Proteomes" id="UP001634393"/>
    </source>
</evidence>
<comment type="caution">
    <text evidence="1">The sequence shown here is derived from an EMBL/GenBank/DDBJ whole genome shotgun (WGS) entry which is preliminary data.</text>
</comment>
<organism evidence="1 2">
    <name type="scientific">Penstemon smallii</name>
    <dbReference type="NCBI Taxonomy" id="265156"/>
    <lineage>
        <taxon>Eukaryota</taxon>
        <taxon>Viridiplantae</taxon>
        <taxon>Streptophyta</taxon>
        <taxon>Embryophyta</taxon>
        <taxon>Tracheophyta</taxon>
        <taxon>Spermatophyta</taxon>
        <taxon>Magnoliopsida</taxon>
        <taxon>eudicotyledons</taxon>
        <taxon>Gunneridae</taxon>
        <taxon>Pentapetalae</taxon>
        <taxon>asterids</taxon>
        <taxon>lamiids</taxon>
        <taxon>Lamiales</taxon>
        <taxon>Plantaginaceae</taxon>
        <taxon>Cheloneae</taxon>
        <taxon>Penstemon</taxon>
    </lineage>
</organism>
<proteinExistence type="predicted"/>
<sequence length="45" mass="5649">MGDVNFHFKYENCIIELFHVYLMTVSWKESISRLRSKEWHRCDWN</sequence>
<dbReference type="EMBL" id="JBJXBP010000003">
    <property type="protein sequence ID" value="KAL3839879.1"/>
    <property type="molecule type" value="Genomic_DNA"/>
</dbReference>
<keyword evidence="2" id="KW-1185">Reference proteome</keyword>
<reference evidence="1 2" key="1">
    <citation type="submission" date="2024-12" db="EMBL/GenBank/DDBJ databases">
        <title>The unique morphological basis and parallel evolutionary history of personate flowers in Penstemon.</title>
        <authorList>
            <person name="Depatie T.H."/>
            <person name="Wessinger C.A."/>
        </authorList>
    </citation>
    <scope>NUCLEOTIDE SEQUENCE [LARGE SCALE GENOMIC DNA]</scope>
    <source>
        <strain evidence="1">WTNN_2</strain>
        <tissue evidence="1">Leaf</tissue>
    </source>
</reference>
<name>A0ABD3TRW9_9LAMI</name>
<gene>
    <name evidence="1" type="ORF">ACJIZ3_024470</name>
</gene>
<evidence type="ECO:0000313" key="1">
    <source>
        <dbReference type="EMBL" id="KAL3839879.1"/>
    </source>
</evidence>
<protein>
    <submittedName>
        <fullName evidence="1">Uncharacterized protein</fullName>
    </submittedName>
</protein>
<accession>A0ABD3TRW9</accession>